<name>A0A7I7XFW9_9MYCO</name>
<keyword evidence="2" id="KW-0732">Signal</keyword>
<feature type="chain" id="PRO_5029554906" description="Lipoprotein" evidence="2">
    <location>
        <begin position="27"/>
        <end position="166"/>
    </location>
</feature>
<evidence type="ECO:0000256" key="1">
    <source>
        <dbReference type="SAM" id="MobiDB-lite"/>
    </source>
</evidence>
<sequence>MWVIRTVAASALAVSMVGSAPGLASADPADPASPTAPATSAAAAPTPPPAAPKTTIDADGTYAVGTDIAPGIYTSAGPVGNGTCFWRRSSNPDDATIDNALSKKPQTVQIDPTDKAFKTNGCQPWQLSTDAAPPPSVAPALAGLQLQGFMAQLNQRAAASGQTPPP</sequence>
<keyword evidence="4" id="KW-1185">Reference proteome</keyword>
<feature type="signal peptide" evidence="2">
    <location>
        <begin position="1"/>
        <end position="26"/>
    </location>
</feature>
<gene>
    <name evidence="3" type="ORF">MMAD_23890</name>
</gene>
<dbReference type="Proteomes" id="UP000466517">
    <property type="component" value="Chromosome"/>
</dbReference>
<feature type="compositionally biased region" description="Low complexity" evidence="1">
    <location>
        <begin position="22"/>
        <end position="44"/>
    </location>
</feature>
<dbReference type="AlphaFoldDB" id="A0A7I7XFW9"/>
<protein>
    <recommendedName>
        <fullName evidence="5">Lipoprotein</fullName>
    </recommendedName>
</protein>
<evidence type="ECO:0000313" key="4">
    <source>
        <dbReference type="Proteomes" id="UP000466517"/>
    </source>
</evidence>
<reference evidence="3 4" key="1">
    <citation type="journal article" date="2019" name="Emerg. Microbes Infect.">
        <title>Comprehensive subspecies identification of 175 nontuberculous mycobacteria species based on 7547 genomic profiles.</title>
        <authorList>
            <person name="Matsumoto Y."/>
            <person name="Kinjo T."/>
            <person name="Motooka D."/>
            <person name="Nabeya D."/>
            <person name="Jung N."/>
            <person name="Uechi K."/>
            <person name="Horii T."/>
            <person name="Iida T."/>
            <person name="Fujita J."/>
            <person name="Nakamura S."/>
        </authorList>
    </citation>
    <scope>NUCLEOTIDE SEQUENCE [LARGE SCALE GENOMIC DNA]</scope>
    <source>
        <strain evidence="3 4">JCM 13574</strain>
    </source>
</reference>
<feature type="region of interest" description="Disordered" evidence="1">
    <location>
        <begin position="22"/>
        <end position="57"/>
    </location>
</feature>
<dbReference type="KEGG" id="mmag:MMAD_23890"/>
<dbReference type="EMBL" id="AP022610">
    <property type="protein sequence ID" value="BBZ28094.1"/>
    <property type="molecule type" value="Genomic_DNA"/>
</dbReference>
<evidence type="ECO:0000256" key="2">
    <source>
        <dbReference type="SAM" id="SignalP"/>
    </source>
</evidence>
<dbReference type="RefSeq" id="WP_163736974.1">
    <property type="nucleotide sequence ID" value="NZ_AP022610.1"/>
</dbReference>
<accession>A0A7I7XFW9</accession>
<evidence type="ECO:0000313" key="3">
    <source>
        <dbReference type="EMBL" id="BBZ28094.1"/>
    </source>
</evidence>
<organism evidence="3 4">
    <name type="scientific">Mycolicibacterium madagascariense</name>
    <dbReference type="NCBI Taxonomy" id="212765"/>
    <lineage>
        <taxon>Bacteria</taxon>
        <taxon>Bacillati</taxon>
        <taxon>Actinomycetota</taxon>
        <taxon>Actinomycetes</taxon>
        <taxon>Mycobacteriales</taxon>
        <taxon>Mycobacteriaceae</taxon>
        <taxon>Mycolicibacterium</taxon>
    </lineage>
</organism>
<evidence type="ECO:0008006" key="5">
    <source>
        <dbReference type="Google" id="ProtNLM"/>
    </source>
</evidence>
<proteinExistence type="predicted"/>